<feature type="repeat" description="ANK" evidence="1">
    <location>
        <begin position="34"/>
        <end position="66"/>
    </location>
</feature>
<dbReference type="InterPro" id="IPR036770">
    <property type="entry name" value="Ankyrin_rpt-contain_sf"/>
</dbReference>
<dbReference type="Gene3D" id="1.25.40.20">
    <property type="entry name" value="Ankyrin repeat-containing domain"/>
    <property type="match status" value="1"/>
</dbReference>
<dbReference type="Pfam" id="PF12796">
    <property type="entry name" value="Ank_2"/>
    <property type="match status" value="1"/>
</dbReference>
<organism evidence="3 4">
    <name type="scientific">Clavelina lepadiformis</name>
    <name type="common">Light-bulb sea squirt</name>
    <name type="synonym">Ascidia lepadiformis</name>
    <dbReference type="NCBI Taxonomy" id="159417"/>
    <lineage>
        <taxon>Eukaryota</taxon>
        <taxon>Metazoa</taxon>
        <taxon>Chordata</taxon>
        <taxon>Tunicata</taxon>
        <taxon>Ascidiacea</taxon>
        <taxon>Aplousobranchia</taxon>
        <taxon>Clavelinidae</taxon>
        <taxon>Clavelina</taxon>
    </lineage>
</organism>
<dbReference type="PANTHER" id="PTHR24192:SF3">
    <property type="entry name" value="ANKYRIN REPEAT DOMAIN 40"/>
    <property type="match status" value="1"/>
</dbReference>
<dbReference type="Proteomes" id="UP001642483">
    <property type="component" value="Unassembled WGS sequence"/>
</dbReference>
<reference evidence="3 4" key="1">
    <citation type="submission" date="2024-02" db="EMBL/GenBank/DDBJ databases">
        <authorList>
            <person name="Daric V."/>
            <person name="Darras S."/>
        </authorList>
    </citation>
    <scope>NUCLEOTIDE SEQUENCE [LARGE SCALE GENOMIC DNA]</scope>
</reference>
<sequence length="263" mass="29138">MEENLREAACIGNEDAVISYIKAGVNVNSQNVVNGWSALHWAAKRSNTAIVRCLLQAGADPELTNNDDLSAHELTYNWEIKKLLGNEDAEPRAASTDLRSNETVFVPNYMSHPQFPHVNNESNEGSSSSYKKVTPSSLKKEKVQTTCGGFIFQPTSVIRVGENLFSPCGLPVHPQELILKVRLADSQKGSDFTEVIIDRTTAPAFDKLQALLCIELGLEQSYQNLKVRKLPNTLIRNDKDVSRLTDYQELEVILSSVFCASDP</sequence>
<comment type="caution">
    <text evidence="3">The sequence shown here is derived from an EMBL/GenBank/DDBJ whole genome shotgun (WGS) entry which is preliminary data.</text>
</comment>
<evidence type="ECO:0000256" key="1">
    <source>
        <dbReference type="PROSITE-ProRule" id="PRU00023"/>
    </source>
</evidence>
<dbReference type="InterPro" id="IPR002110">
    <property type="entry name" value="Ankyrin_rpt"/>
</dbReference>
<evidence type="ECO:0000313" key="3">
    <source>
        <dbReference type="EMBL" id="CAK8672322.1"/>
    </source>
</evidence>
<dbReference type="InterPro" id="IPR039195">
    <property type="entry name" value="ANKRD40"/>
</dbReference>
<protein>
    <recommendedName>
        <fullName evidence="5">Ankyrin repeat domain-containing protein 40</fullName>
    </recommendedName>
</protein>
<dbReference type="SMART" id="SM00248">
    <property type="entry name" value="ANK"/>
    <property type="match status" value="1"/>
</dbReference>
<dbReference type="SUPFAM" id="SSF48403">
    <property type="entry name" value="Ankyrin repeat"/>
    <property type="match status" value="1"/>
</dbReference>
<keyword evidence="4" id="KW-1185">Reference proteome</keyword>
<proteinExistence type="predicted"/>
<dbReference type="PROSITE" id="PS50088">
    <property type="entry name" value="ANK_REPEAT"/>
    <property type="match status" value="1"/>
</dbReference>
<dbReference type="PROSITE" id="PS50297">
    <property type="entry name" value="ANK_REP_REGION"/>
    <property type="match status" value="1"/>
</dbReference>
<dbReference type="PANTHER" id="PTHR24192">
    <property type="entry name" value="ANKYRIN REPEAT DOMAIN 40"/>
    <property type="match status" value="1"/>
</dbReference>
<name>A0ABP0F210_CLALP</name>
<gene>
    <name evidence="3" type="ORF">CVLEPA_LOCUS1282</name>
</gene>
<feature type="region of interest" description="Disordered" evidence="2">
    <location>
        <begin position="113"/>
        <end position="134"/>
    </location>
</feature>
<evidence type="ECO:0008006" key="5">
    <source>
        <dbReference type="Google" id="ProtNLM"/>
    </source>
</evidence>
<dbReference type="EMBL" id="CAWYQH010000001">
    <property type="protein sequence ID" value="CAK8672322.1"/>
    <property type="molecule type" value="Genomic_DNA"/>
</dbReference>
<keyword evidence="1" id="KW-0040">ANK repeat</keyword>
<accession>A0ABP0F210</accession>
<evidence type="ECO:0000256" key="2">
    <source>
        <dbReference type="SAM" id="MobiDB-lite"/>
    </source>
</evidence>
<evidence type="ECO:0000313" key="4">
    <source>
        <dbReference type="Proteomes" id="UP001642483"/>
    </source>
</evidence>
<feature type="compositionally biased region" description="Low complexity" evidence="2">
    <location>
        <begin position="119"/>
        <end position="134"/>
    </location>
</feature>